<name>A0A2H5N673_CITUN</name>
<evidence type="ECO:0008006" key="3">
    <source>
        <dbReference type="Google" id="ProtNLM"/>
    </source>
</evidence>
<comment type="caution">
    <text evidence="1">The sequence shown here is derived from an EMBL/GenBank/DDBJ whole genome shotgun (WGS) entry which is preliminary data.</text>
</comment>
<proteinExistence type="predicted"/>
<organism evidence="1 2">
    <name type="scientific">Citrus unshiu</name>
    <name type="common">Satsuma mandarin</name>
    <name type="synonym">Citrus nobilis var. unshiu</name>
    <dbReference type="NCBI Taxonomy" id="55188"/>
    <lineage>
        <taxon>Eukaryota</taxon>
        <taxon>Viridiplantae</taxon>
        <taxon>Streptophyta</taxon>
        <taxon>Embryophyta</taxon>
        <taxon>Tracheophyta</taxon>
        <taxon>Spermatophyta</taxon>
        <taxon>Magnoliopsida</taxon>
        <taxon>eudicotyledons</taxon>
        <taxon>Gunneridae</taxon>
        <taxon>Pentapetalae</taxon>
        <taxon>rosids</taxon>
        <taxon>malvids</taxon>
        <taxon>Sapindales</taxon>
        <taxon>Rutaceae</taxon>
        <taxon>Aurantioideae</taxon>
        <taxon>Citrus</taxon>
    </lineage>
</organism>
<accession>A0A2H5N673</accession>
<gene>
    <name evidence="1" type="ORF">CUMW_278730</name>
</gene>
<protein>
    <recommendedName>
        <fullName evidence="3">NYN domain-containing protein</fullName>
    </recommendedName>
</protein>
<sequence length="75" mass="8440">MVVSDDSDFVEVFQEATLRCLKMFVVGDMSDGALKRIVNAFFFLERFINGKVIRKEVVSVVMEGLGCFEEIGVDL</sequence>
<reference evidence="1 2" key="1">
    <citation type="journal article" date="2017" name="Front. Genet.">
        <title>Draft sequencing of the heterozygous diploid genome of Satsuma (Citrus unshiu Marc.) using a hybrid assembly approach.</title>
        <authorList>
            <person name="Shimizu T."/>
            <person name="Tanizawa Y."/>
            <person name="Mochizuki T."/>
            <person name="Nagasaki H."/>
            <person name="Yoshioka T."/>
            <person name="Toyoda A."/>
            <person name="Fujiyama A."/>
            <person name="Kaminuma E."/>
            <person name="Nakamura Y."/>
        </authorList>
    </citation>
    <scope>NUCLEOTIDE SEQUENCE [LARGE SCALE GENOMIC DNA]</scope>
    <source>
        <strain evidence="2">cv. Miyagawa wase</strain>
    </source>
</reference>
<evidence type="ECO:0000313" key="1">
    <source>
        <dbReference type="EMBL" id="GAY35743.1"/>
    </source>
</evidence>
<dbReference type="Proteomes" id="UP000236630">
    <property type="component" value="Unassembled WGS sequence"/>
</dbReference>
<evidence type="ECO:0000313" key="2">
    <source>
        <dbReference type="Proteomes" id="UP000236630"/>
    </source>
</evidence>
<keyword evidence="2" id="KW-1185">Reference proteome</keyword>
<dbReference type="EMBL" id="BDQV01002031">
    <property type="protein sequence ID" value="GAY35743.1"/>
    <property type="molecule type" value="Genomic_DNA"/>
</dbReference>
<dbReference type="AlphaFoldDB" id="A0A2H5N673"/>